<gene>
    <name evidence="1" type="primary">aceE</name>
    <name evidence="1" type="ORF">HAINFHK1212_0985</name>
</gene>
<keyword evidence="1" id="KW-0670">Pyruvate</keyword>
<keyword evidence="1" id="KW-0560">Oxidoreductase</keyword>
<organism evidence="1">
    <name type="scientific">Haemophilus influenzae HK1212</name>
    <dbReference type="NCBI Taxonomy" id="456482"/>
    <lineage>
        <taxon>Bacteria</taxon>
        <taxon>Pseudomonadati</taxon>
        <taxon>Pseudomonadota</taxon>
        <taxon>Gammaproteobacteria</taxon>
        <taxon>Pasteurellales</taxon>
        <taxon>Pasteurellaceae</taxon>
        <taxon>Haemophilus</taxon>
    </lineage>
</organism>
<feature type="non-terminal residue" evidence="1">
    <location>
        <position position="1"/>
    </location>
</feature>
<dbReference type="EMBL" id="ABFC01000844">
    <property type="protein sequence ID" value="EFA28268.1"/>
    <property type="molecule type" value="Genomic_DNA"/>
</dbReference>
<name>A0A7G2JXU7_HAEIF</name>
<dbReference type="Pfam" id="PF08822">
    <property type="entry name" value="DUF1804"/>
    <property type="match status" value="1"/>
</dbReference>
<dbReference type="EC" id="1.2.4.1" evidence="1"/>
<accession>A0A7G2JXU7</accession>
<comment type="caution">
    <text evidence="1">The sequence shown here is derived from an EMBL/GenBank/DDBJ whole genome shotgun (WGS) entry which is preliminary data.</text>
</comment>
<evidence type="ECO:0000313" key="1">
    <source>
        <dbReference type="EMBL" id="EFA28268.1"/>
    </source>
</evidence>
<sequence>SCNLQRLDGPVNGNGKIVQELEGLFTGAGWEVIKVLWGSEWDKLFAKDTSGKLTQLMMEVVDGDYLTFKSKNGAYIREHFFGRYPETAGLVADMTDDEIWALRRGAHDSEKLYAAYAKAQNVTKPVVILAHQVKGYKIPEAESKNTAHQSKKMSYESLKGFRDFFELAAEKAGVSYNTARRWKREAEARGDNWDKVRDANTMASGKVEDVARGMLTAFVLYFENTMDEIKRTEALPVSEKAKLIQGLGDSYSKMVASSKRLLPEVSEMATAIKTITMFGDYIQANKPELINEFADLLEGFGKTLDKEFKA</sequence>
<reference evidence="1" key="1">
    <citation type="journal article" date="2010" name="Genomics">
        <title>Tracing phylogenomic events leading to diversity of Haemophilus influenzae and the emergence of Brazilian Purpuric Fever (BPF)-associated clones.</title>
        <authorList>
            <person name="Papazisi L."/>
            <person name="Ratnayake S."/>
            <person name="Remortel B.G."/>
            <person name="Bock G.R."/>
            <person name="Liang W."/>
            <person name="Saeed A.I."/>
            <person name="Liu J."/>
            <person name="Fleischmann R.D."/>
            <person name="Kilian M."/>
            <person name="Peterson S.N."/>
        </authorList>
    </citation>
    <scope>NUCLEOTIDE SEQUENCE [LARGE SCALE GENOMIC DNA]</scope>
    <source>
        <strain evidence="1">HK1212</strain>
    </source>
</reference>
<dbReference type="InterPro" id="IPR051157">
    <property type="entry name" value="PDH/Transketolase"/>
</dbReference>
<dbReference type="PANTHER" id="PTHR43825">
    <property type="entry name" value="PYRUVATE DEHYDROGENASE E1 COMPONENT"/>
    <property type="match status" value="1"/>
</dbReference>
<dbReference type="Gene3D" id="3.40.50.970">
    <property type="match status" value="1"/>
</dbReference>
<proteinExistence type="predicted"/>
<dbReference type="AlphaFoldDB" id="A0A7G2JXU7"/>
<dbReference type="GO" id="GO:0004739">
    <property type="term" value="F:pyruvate dehydrogenase (acetyl-transferring) activity"/>
    <property type="evidence" value="ECO:0007669"/>
    <property type="project" value="UniProtKB-EC"/>
</dbReference>
<dbReference type="InterPro" id="IPR014926">
    <property type="entry name" value="Phage_D3112_Orf24"/>
</dbReference>
<dbReference type="PANTHER" id="PTHR43825:SF3">
    <property type="entry name" value="PYRUVATE DEHYDROGENASE E1 COMPONENT"/>
    <property type="match status" value="1"/>
</dbReference>
<dbReference type="InterPro" id="IPR029061">
    <property type="entry name" value="THDP-binding"/>
</dbReference>
<protein>
    <submittedName>
        <fullName evidence="1">Pyruvate dehydrogenase E1 component</fullName>
        <ecNumber evidence="1">1.2.4.1</ecNumber>
    </submittedName>
</protein>
<dbReference type="SUPFAM" id="SSF52518">
    <property type="entry name" value="Thiamin diphosphate-binding fold (THDP-binding)"/>
    <property type="match status" value="1"/>
</dbReference>